<evidence type="ECO:0008006" key="3">
    <source>
        <dbReference type="Google" id="ProtNLM"/>
    </source>
</evidence>
<dbReference type="PROSITE" id="PS51257">
    <property type="entry name" value="PROKAR_LIPOPROTEIN"/>
    <property type="match status" value="1"/>
</dbReference>
<evidence type="ECO:0000313" key="1">
    <source>
        <dbReference type="EMBL" id="BAQ25289.1"/>
    </source>
</evidence>
<dbReference type="EMBL" id="AP014612">
    <property type="protein sequence ID" value="BAQ25289.1"/>
    <property type="molecule type" value="Genomic_DNA"/>
</dbReference>
<organism evidence="1 2">
    <name type="scientific">Streptococcus troglodytae</name>
    <dbReference type="NCBI Taxonomy" id="1111760"/>
    <lineage>
        <taxon>Bacteria</taxon>
        <taxon>Bacillati</taxon>
        <taxon>Bacillota</taxon>
        <taxon>Bacilli</taxon>
        <taxon>Lactobacillales</taxon>
        <taxon>Streptococcaceae</taxon>
        <taxon>Streptococcus</taxon>
    </lineage>
</organism>
<name>A0A1L7LM93_9STRE</name>
<keyword evidence="2" id="KW-1185">Reference proteome</keyword>
<gene>
    <name evidence="1" type="ORF">SRT_20280</name>
</gene>
<reference evidence="1 2" key="1">
    <citation type="journal article" date="2016" name="Microbiol. Immunol.">
        <title>Complete genome sequence of Streptococcus troglodytae TKU31 isolated from the oral cavity of a chimpanzee (Pan troglodytes).</title>
        <authorList>
            <person name="Okamoto M."/>
            <person name="Naito M."/>
            <person name="Miyanohara M."/>
            <person name="Imai S."/>
            <person name="Nomura Y."/>
            <person name="Saito W."/>
            <person name="Momoi Y."/>
            <person name="Takada K."/>
            <person name="Miyabe-Nishiwaki T."/>
            <person name="Tomonaga M."/>
            <person name="Hanada N."/>
        </authorList>
    </citation>
    <scope>NUCLEOTIDE SEQUENCE [LARGE SCALE GENOMIC DNA]</scope>
    <source>
        <strain evidence="2">TKU 31</strain>
    </source>
</reference>
<proteinExistence type="predicted"/>
<evidence type="ECO:0000313" key="2">
    <source>
        <dbReference type="Proteomes" id="UP000217758"/>
    </source>
</evidence>
<protein>
    <recommendedName>
        <fullName evidence="3">Lipoprotein</fullName>
    </recommendedName>
</protein>
<dbReference type="AlphaFoldDB" id="A0A1L7LM93"/>
<dbReference type="KEGG" id="strg:SRT_20280"/>
<accession>A0A1L7LM93</accession>
<sequence length="49" mass="5447">MKGPSKMLMIIVSILAVGLLGCLITWGAVHISLTEIPFILLFISHFKRH</sequence>
<dbReference type="Proteomes" id="UP000217758">
    <property type="component" value="Chromosome"/>
</dbReference>